<organism evidence="3 4">
    <name type="scientific">Paenibacillus athensensis</name>
    <dbReference type="NCBI Taxonomy" id="1967502"/>
    <lineage>
        <taxon>Bacteria</taxon>
        <taxon>Bacillati</taxon>
        <taxon>Bacillota</taxon>
        <taxon>Bacilli</taxon>
        <taxon>Bacillales</taxon>
        <taxon>Paenibacillaceae</taxon>
        <taxon>Paenibacillus</taxon>
    </lineage>
</organism>
<keyword evidence="4" id="KW-1185">Reference proteome</keyword>
<evidence type="ECO:0000313" key="3">
    <source>
        <dbReference type="EMBL" id="TFE84579.1"/>
    </source>
</evidence>
<dbReference type="Pfam" id="PF07833">
    <property type="entry name" value="Cu_amine_oxidN1"/>
    <property type="match status" value="1"/>
</dbReference>
<reference evidence="3 4" key="1">
    <citation type="submission" date="2017-03" db="EMBL/GenBank/DDBJ databases">
        <title>Isolation of Levoglucosan Utilizing Bacteria.</title>
        <authorList>
            <person name="Arya A.S."/>
        </authorList>
    </citation>
    <scope>NUCLEOTIDE SEQUENCE [LARGE SCALE GENOMIC DNA]</scope>
    <source>
        <strain evidence="3 4">MEC069</strain>
    </source>
</reference>
<evidence type="ECO:0000256" key="1">
    <source>
        <dbReference type="SAM" id="SignalP"/>
    </source>
</evidence>
<name>A0A4Y8PUJ4_9BACL</name>
<dbReference type="InterPro" id="IPR012854">
    <property type="entry name" value="Cu_amine_oxidase-like_N"/>
</dbReference>
<dbReference type="OrthoDB" id="9797506at2"/>
<dbReference type="Gene3D" id="3.30.457.10">
    <property type="entry name" value="Copper amine oxidase-like, N-terminal domain"/>
    <property type="match status" value="1"/>
</dbReference>
<dbReference type="InterPro" id="IPR036582">
    <property type="entry name" value="Mao_N_sf"/>
</dbReference>
<evidence type="ECO:0000259" key="2">
    <source>
        <dbReference type="Pfam" id="PF07833"/>
    </source>
</evidence>
<feature type="domain" description="Copper amine oxidase-like N-terminal" evidence="2">
    <location>
        <begin position="56"/>
        <end position="158"/>
    </location>
</feature>
<dbReference type="InterPro" id="IPR008914">
    <property type="entry name" value="PEBP"/>
</dbReference>
<keyword evidence="1" id="KW-0732">Signal</keyword>
<dbReference type="PANTHER" id="PTHR30289:SF1">
    <property type="entry name" value="PEBP (PHOSPHATIDYLETHANOLAMINE-BINDING PROTEIN) FAMILY PROTEIN"/>
    <property type="match status" value="1"/>
</dbReference>
<evidence type="ECO:0000313" key="4">
    <source>
        <dbReference type="Proteomes" id="UP000298246"/>
    </source>
</evidence>
<dbReference type="InterPro" id="IPR005247">
    <property type="entry name" value="YbhB_YbcL/LppC-like"/>
</dbReference>
<dbReference type="Pfam" id="PF01161">
    <property type="entry name" value="PBP"/>
    <property type="match status" value="1"/>
</dbReference>
<comment type="caution">
    <text evidence="3">The sequence shown here is derived from an EMBL/GenBank/DDBJ whole genome shotgun (WGS) entry which is preliminary data.</text>
</comment>
<dbReference type="SUPFAM" id="SSF49777">
    <property type="entry name" value="PEBP-like"/>
    <property type="match status" value="1"/>
</dbReference>
<dbReference type="AlphaFoldDB" id="A0A4Y8PUJ4"/>
<feature type="chain" id="PRO_5021495906" description="Copper amine oxidase-like N-terminal domain-containing protein" evidence="1">
    <location>
        <begin position="26"/>
        <end position="319"/>
    </location>
</feature>
<dbReference type="SUPFAM" id="SSF55383">
    <property type="entry name" value="Copper amine oxidase, domain N"/>
    <property type="match status" value="1"/>
</dbReference>
<sequence>MKLFSVYRTVLLAALSLVLGVTVSAAGPEAAAKPAKDAMLNVASFTAWNSPFTVEVNGRKLEAQGQMINAHLLIPARAVFEAAGATVSWKAVDRAWYAEKDGKSLVEQRVGDSRAMVNGAPVELDADAVLEKDTVLASARLAEAALGLELNWDSVNRVLKADIPQAVPSLRVWSDAWAAYGDIPRTYAHSSVDGGQNISPPLHWEGAPKNTRSFAVVMYDVNPIADSYIHWSVVNIPAAVGGLPQGSAGQLNAGEEWNAYFGMAPPQYSGDHLYRIAVYALDTDQLAAPEQPPVYFNQLEPLLLKHSLGYTAMDGFFKL</sequence>
<protein>
    <recommendedName>
        <fullName evidence="2">Copper amine oxidase-like N-terminal domain-containing protein</fullName>
    </recommendedName>
</protein>
<dbReference type="PANTHER" id="PTHR30289">
    <property type="entry name" value="UNCHARACTERIZED PROTEIN YBCL-RELATED"/>
    <property type="match status" value="1"/>
</dbReference>
<accession>A0A4Y8PUJ4</accession>
<dbReference type="RefSeq" id="WP_134755956.1">
    <property type="nucleotide sequence ID" value="NZ_MYFO02000018.1"/>
</dbReference>
<dbReference type="Gene3D" id="3.90.280.10">
    <property type="entry name" value="PEBP-like"/>
    <property type="match status" value="1"/>
</dbReference>
<dbReference type="CDD" id="cd00865">
    <property type="entry name" value="PEBP_bact_arch"/>
    <property type="match status" value="1"/>
</dbReference>
<gene>
    <name evidence="3" type="ORF">B5M42_19705</name>
</gene>
<feature type="signal peptide" evidence="1">
    <location>
        <begin position="1"/>
        <end position="25"/>
    </location>
</feature>
<dbReference type="InterPro" id="IPR036610">
    <property type="entry name" value="PEBP-like_sf"/>
</dbReference>
<dbReference type="EMBL" id="MYFO01000033">
    <property type="protein sequence ID" value="TFE84579.1"/>
    <property type="molecule type" value="Genomic_DNA"/>
</dbReference>
<proteinExistence type="predicted"/>
<dbReference type="Proteomes" id="UP000298246">
    <property type="component" value="Unassembled WGS sequence"/>
</dbReference>
<dbReference type="NCBIfam" id="TIGR00481">
    <property type="entry name" value="YbhB/YbcL family Raf kinase inhibitor-like protein"/>
    <property type="match status" value="1"/>
</dbReference>